<dbReference type="EMBL" id="VSSQ01015652">
    <property type="protein sequence ID" value="MPM56230.1"/>
    <property type="molecule type" value="Genomic_DNA"/>
</dbReference>
<organism evidence="1">
    <name type="scientific">bioreactor metagenome</name>
    <dbReference type="NCBI Taxonomy" id="1076179"/>
    <lineage>
        <taxon>unclassified sequences</taxon>
        <taxon>metagenomes</taxon>
        <taxon>ecological metagenomes</taxon>
    </lineage>
</organism>
<dbReference type="AlphaFoldDB" id="A0A645ASZ1"/>
<proteinExistence type="predicted"/>
<evidence type="ECO:0000313" key="1">
    <source>
        <dbReference type="EMBL" id="MPM56230.1"/>
    </source>
</evidence>
<comment type="caution">
    <text evidence="1">The sequence shown here is derived from an EMBL/GenBank/DDBJ whole genome shotgun (WGS) entry which is preliminary data.</text>
</comment>
<accession>A0A645ASZ1</accession>
<reference evidence="1" key="1">
    <citation type="submission" date="2019-08" db="EMBL/GenBank/DDBJ databases">
        <authorList>
            <person name="Kucharzyk K."/>
            <person name="Murdoch R.W."/>
            <person name="Higgins S."/>
            <person name="Loffler F."/>
        </authorList>
    </citation>
    <scope>NUCLEOTIDE SEQUENCE</scope>
</reference>
<name>A0A645ASZ1_9ZZZZ</name>
<protein>
    <submittedName>
        <fullName evidence="1">Uncharacterized protein</fullName>
    </submittedName>
</protein>
<gene>
    <name evidence="1" type="ORF">SDC9_103032</name>
</gene>
<sequence length="68" mass="7633">MVFVKVFVISQDLLGIDDGLVSQPPVNPSLVLCRSGYAIGVSYLRNIVLVKREVHQKFKIIQETNFSI</sequence>